<dbReference type="RefSeq" id="WP_183370923.1">
    <property type="nucleotide sequence ID" value="NZ_BAABHL010000040.1"/>
</dbReference>
<dbReference type="EMBL" id="JACIFP010000001">
    <property type="protein sequence ID" value="MBB4135925.1"/>
    <property type="molecule type" value="Genomic_DNA"/>
</dbReference>
<evidence type="ECO:0000313" key="2">
    <source>
        <dbReference type="Proteomes" id="UP000551501"/>
    </source>
</evidence>
<dbReference type="Proteomes" id="UP000551501">
    <property type="component" value="Unassembled WGS sequence"/>
</dbReference>
<evidence type="ECO:0000313" key="1">
    <source>
        <dbReference type="EMBL" id="MBB4135925.1"/>
    </source>
</evidence>
<dbReference type="AlphaFoldDB" id="A0A840ESS5"/>
<accession>A0A840ESS5</accession>
<keyword evidence="2" id="KW-1185">Reference proteome</keyword>
<proteinExistence type="predicted"/>
<protein>
    <recommendedName>
        <fullName evidence="3">Histone deacetylase</fullName>
    </recommendedName>
</protein>
<comment type="caution">
    <text evidence="1">The sequence shown here is derived from an EMBL/GenBank/DDBJ whole genome shotgun (WGS) entry which is preliminary data.</text>
</comment>
<sequence>MSAPDRLWYVSYGSNLCADRLACYLRGGRPDGGLRDYPGARDPAPPVDSRAVTLPGGIFFAGESRTWRGGMAFYDHTVAGPAPAAAYLITVEQFADVAAQESDREPVADGPVEAAVRDPRLLRDDGDTHVVDDGLYGRLLRVATVDGVPALTFTSVHGTDSVDHTAPSTAYLAMIGRGLRETHGWTDDRIAAYFAARTLANSAR</sequence>
<name>A0A840ESS5_9ACTN</name>
<dbReference type="Gene3D" id="3.10.490.10">
    <property type="entry name" value="Gamma-glutamyl cyclotransferase-like"/>
    <property type="match status" value="1"/>
</dbReference>
<reference evidence="1 2" key="1">
    <citation type="submission" date="2020-08" db="EMBL/GenBank/DDBJ databases">
        <title>Sequencing the genomes of 1000 actinobacteria strains.</title>
        <authorList>
            <person name="Klenk H.-P."/>
        </authorList>
    </citation>
    <scope>NUCLEOTIDE SEQUENCE [LARGE SCALE GENOMIC DNA]</scope>
    <source>
        <strain evidence="1 2">DSM 45298</strain>
    </source>
</reference>
<gene>
    <name evidence="1" type="ORF">BKA16_002477</name>
</gene>
<evidence type="ECO:0008006" key="3">
    <source>
        <dbReference type="Google" id="ProtNLM"/>
    </source>
</evidence>
<organism evidence="1 2">
    <name type="scientific">Gordonia humi</name>
    <dbReference type="NCBI Taxonomy" id="686429"/>
    <lineage>
        <taxon>Bacteria</taxon>
        <taxon>Bacillati</taxon>
        <taxon>Actinomycetota</taxon>
        <taxon>Actinomycetes</taxon>
        <taxon>Mycobacteriales</taxon>
        <taxon>Gordoniaceae</taxon>
        <taxon>Gordonia</taxon>
    </lineage>
</organism>